<proteinExistence type="predicted"/>
<gene>
    <name evidence="2" type="ORF">WJX72_001390</name>
</gene>
<feature type="region of interest" description="Disordered" evidence="1">
    <location>
        <begin position="122"/>
        <end position="147"/>
    </location>
</feature>
<accession>A0AAW1R4R4</accession>
<dbReference type="Proteomes" id="UP001489004">
    <property type="component" value="Unassembled WGS sequence"/>
</dbReference>
<keyword evidence="3" id="KW-1185">Reference proteome</keyword>
<feature type="region of interest" description="Disordered" evidence="1">
    <location>
        <begin position="346"/>
        <end position="524"/>
    </location>
</feature>
<evidence type="ECO:0000313" key="3">
    <source>
        <dbReference type="Proteomes" id="UP001489004"/>
    </source>
</evidence>
<dbReference type="PANTHER" id="PTHR37736:SF1">
    <property type="entry name" value="GLYCINE-RICH PROTEIN"/>
    <property type="match status" value="1"/>
</dbReference>
<dbReference type="PANTHER" id="PTHR37736">
    <property type="entry name" value="GLYCINE-RICH PROTEIN"/>
    <property type="match status" value="1"/>
</dbReference>
<protein>
    <submittedName>
        <fullName evidence="2">Uncharacterized protein</fullName>
    </submittedName>
</protein>
<feature type="compositionally biased region" description="Low complexity" evidence="1">
    <location>
        <begin position="377"/>
        <end position="399"/>
    </location>
</feature>
<feature type="compositionally biased region" description="Polar residues" evidence="1">
    <location>
        <begin position="509"/>
        <end position="524"/>
    </location>
</feature>
<evidence type="ECO:0000313" key="2">
    <source>
        <dbReference type="EMBL" id="KAK9828664.1"/>
    </source>
</evidence>
<feature type="compositionally biased region" description="Gly residues" evidence="1">
    <location>
        <begin position="487"/>
        <end position="504"/>
    </location>
</feature>
<reference evidence="2 3" key="1">
    <citation type="journal article" date="2024" name="Nat. Commun.">
        <title>Phylogenomics reveals the evolutionary origins of lichenization in chlorophyte algae.</title>
        <authorList>
            <person name="Puginier C."/>
            <person name="Libourel C."/>
            <person name="Otte J."/>
            <person name="Skaloud P."/>
            <person name="Haon M."/>
            <person name="Grisel S."/>
            <person name="Petersen M."/>
            <person name="Berrin J.G."/>
            <person name="Delaux P.M."/>
            <person name="Dal Grande F."/>
            <person name="Keller J."/>
        </authorList>
    </citation>
    <scope>NUCLEOTIDE SEQUENCE [LARGE SCALE GENOMIC DNA]</scope>
    <source>
        <strain evidence="2 3">SAG 2043</strain>
    </source>
</reference>
<sequence>MAEKKNQRPPTAQRTDSAALADLEKGSAVITLIAKRLRAARKKLGRVAEVEKARDEGKPINSDQEAMLRSRPSLEANIEELERLLPLLKDAVKEEKAVAVEQAVSEKDAQHEKEKVALAEEAARKEAEKAKEAEAEPKPEPAQPKEEVVGEAVGRLLPMLYFSQLFHVTGGYVAGCERDACVSYDYTVESEGESLTSDDLRAISEFGRLMMSRPSSEPISHKDALDRCKELALKWLNNESEFISEVERSVSDLSAKFERVLASEYFTIKPHITTVKPEPTGEPEAHTESITEAANGPQSFYLPQESEDAFQPTPTSQEHPSYFPMFHQQTGGVFMPPAPNGTAPMANGYYGAPQAETTLPPFNFMNESSIPSDNTDAPSQPQEEAPAPEQQAQQAQQASGFPVQESTNGFLPASVDGSATRPAFNQPRGRGPREPRGRGGRGGGARDGPGGGRDGPGGGRGGPGGAPGRGGRGPRPDFVPRADYVPRGGGGGRGGGRGGRGRGPPAGFVQQQQPVAQTEWTQAA</sequence>
<evidence type="ECO:0000256" key="1">
    <source>
        <dbReference type="SAM" id="MobiDB-lite"/>
    </source>
</evidence>
<comment type="caution">
    <text evidence="2">The sequence shown here is derived from an EMBL/GenBank/DDBJ whole genome shotgun (WGS) entry which is preliminary data.</text>
</comment>
<dbReference type="EMBL" id="JALJOR010000001">
    <property type="protein sequence ID" value="KAK9828664.1"/>
    <property type="molecule type" value="Genomic_DNA"/>
</dbReference>
<feature type="compositionally biased region" description="Gly residues" evidence="1">
    <location>
        <begin position="440"/>
        <end position="473"/>
    </location>
</feature>
<organism evidence="2 3">
    <name type="scientific">[Myrmecia] bisecta</name>
    <dbReference type="NCBI Taxonomy" id="41462"/>
    <lineage>
        <taxon>Eukaryota</taxon>
        <taxon>Viridiplantae</taxon>
        <taxon>Chlorophyta</taxon>
        <taxon>core chlorophytes</taxon>
        <taxon>Trebouxiophyceae</taxon>
        <taxon>Trebouxiales</taxon>
        <taxon>Trebouxiaceae</taxon>
        <taxon>Myrmecia</taxon>
    </lineage>
</organism>
<dbReference type="AlphaFoldDB" id="A0AAW1R4R4"/>
<name>A0AAW1R4R4_9CHLO</name>
<feature type="compositionally biased region" description="Polar residues" evidence="1">
    <location>
        <begin position="365"/>
        <end position="376"/>
    </location>
</feature>